<feature type="domain" description="Fibronectin type-III" evidence="3">
    <location>
        <begin position="182"/>
        <end position="271"/>
    </location>
</feature>
<evidence type="ECO:0000313" key="4">
    <source>
        <dbReference type="EMBL" id="REC62662.1"/>
    </source>
</evidence>
<dbReference type="NCBIfam" id="TIGR04183">
    <property type="entry name" value="Por_Secre_tail"/>
    <property type="match status" value="1"/>
</dbReference>
<dbReference type="InterPro" id="IPR013320">
    <property type="entry name" value="ConA-like_dom_sf"/>
</dbReference>
<evidence type="ECO:0000259" key="3">
    <source>
        <dbReference type="PROSITE" id="PS50853"/>
    </source>
</evidence>
<keyword evidence="5" id="KW-1185">Reference proteome</keyword>
<dbReference type="Pfam" id="PF07675">
    <property type="entry name" value="Cleaved_Adhesin"/>
    <property type="match status" value="1"/>
</dbReference>
<keyword evidence="1 2" id="KW-0732">Signal</keyword>
<dbReference type="NCBIfam" id="NF038128">
    <property type="entry name" value="choice_anch_J"/>
    <property type="match status" value="1"/>
</dbReference>
<feature type="chain" id="PRO_5017575834" description="Fibronectin type-III domain-containing protein" evidence="2">
    <location>
        <begin position="19"/>
        <end position="537"/>
    </location>
</feature>
<dbReference type="InterPro" id="IPR036116">
    <property type="entry name" value="FN3_sf"/>
</dbReference>
<dbReference type="InterPro" id="IPR003961">
    <property type="entry name" value="FN3_dom"/>
</dbReference>
<dbReference type="Pfam" id="PF18962">
    <property type="entry name" value="Por_Secre_tail"/>
    <property type="match status" value="1"/>
</dbReference>
<protein>
    <recommendedName>
        <fullName evidence="3">Fibronectin type-III domain-containing protein</fullName>
    </recommendedName>
</protein>
<dbReference type="EMBL" id="QNVT01000007">
    <property type="protein sequence ID" value="REC62662.1"/>
    <property type="molecule type" value="Genomic_DNA"/>
</dbReference>
<dbReference type="Gene3D" id="2.60.120.200">
    <property type="match status" value="1"/>
</dbReference>
<evidence type="ECO:0000313" key="5">
    <source>
        <dbReference type="Proteomes" id="UP000256686"/>
    </source>
</evidence>
<dbReference type="Gene3D" id="2.60.40.10">
    <property type="entry name" value="Immunoglobulins"/>
    <property type="match status" value="1"/>
</dbReference>
<dbReference type="CDD" id="cd00063">
    <property type="entry name" value="FN3"/>
    <property type="match status" value="1"/>
</dbReference>
<dbReference type="SUPFAM" id="SSF49899">
    <property type="entry name" value="Concanavalin A-like lectins/glucanases"/>
    <property type="match status" value="1"/>
</dbReference>
<reference evidence="5" key="1">
    <citation type="submission" date="2018-06" db="EMBL/GenBank/DDBJ databases">
        <authorList>
            <person name="Lum Nde A."/>
            <person name="Hugo C."/>
        </authorList>
    </citation>
    <scope>NUCLEOTIDE SEQUENCE [LARGE SCALE GENOMIC DNA]</scope>
    <source>
        <strain evidence="5">1_F178</strain>
    </source>
</reference>
<dbReference type="SUPFAM" id="SSF49265">
    <property type="entry name" value="Fibronectin type III"/>
    <property type="match status" value="1"/>
</dbReference>
<dbReference type="GO" id="GO:0005975">
    <property type="term" value="P:carbohydrate metabolic process"/>
    <property type="evidence" value="ECO:0007669"/>
    <property type="project" value="UniProtKB-ARBA"/>
</dbReference>
<dbReference type="InterPro" id="IPR011628">
    <property type="entry name" value="Cleaved_adhesin"/>
</dbReference>
<sequence length="537" mass="56576">MKTRLLAMLFALPLAANAQFTQNFDAGTTTPAGWTVINGGDAAGFIFSAGAPRSVYSLPNAAQINYSATAHDDYLVTPAITVTAGVNTRLTYFVKNQDPNYVENYEIKLSTTTATAAAFTTVLTPEAPAPNKWTFFSVDLSAYVGQTVYVGFHAVSADKFRLLFDSINNDVAPTTAPGCSTLVSPANGATNVNPNSMTLTWSAPAAGATVDSYDVYMDTNPNPTTLVSSSYLFADFSNLQGNTTYYWKVVPKNVVGAAASCQVYSFTTRDAFAPYCAGNLLFGPGATGTSGGIEPITSVQLANMTNTSSEVLTSLPHENFTDKIASVEQGGTYPITLKGNTDGNATDKFTVFIDWNQNGNFLDAGEVYFGTAATAVTITNSTGVDAVTATGNIVVPATATLGKTRMRIKKNYASAANFYLSPCYSSGAALTATAGAVGWGQAEDYSIMVSAAGTLGVNESKAKSTVGVYPNPMKDILNISTADKKITEVSFYSADGRLVKSVKENISTVNTDGLNSGVYIVKVKTSDSEQTFKVIKE</sequence>
<dbReference type="InterPro" id="IPR013783">
    <property type="entry name" value="Ig-like_fold"/>
</dbReference>
<dbReference type="InterPro" id="IPR045474">
    <property type="entry name" value="GEVED"/>
</dbReference>
<dbReference type="InterPro" id="IPR026444">
    <property type="entry name" value="Secre_tail"/>
</dbReference>
<feature type="signal peptide" evidence="2">
    <location>
        <begin position="1"/>
        <end position="18"/>
    </location>
</feature>
<dbReference type="Pfam" id="PF20009">
    <property type="entry name" value="GEVED"/>
    <property type="match status" value="1"/>
</dbReference>
<comment type="caution">
    <text evidence="4">The sequence shown here is derived from an EMBL/GenBank/DDBJ whole genome shotgun (WGS) entry which is preliminary data.</text>
</comment>
<name>A0A3D9CB09_9FLAO</name>
<organism evidence="4 5">
    <name type="scientific">Chryseobacterium pennae</name>
    <dbReference type="NCBI Taxonomy" id="2258962"/>
    <lineage>
        <taxon>Bacteria</taxon>
        <taxon>Pseudomonadati</taxon>
        <taxon>Bacteroidota</taxon>
        <taxon>Flavobacteriia</taxon>
        <taxon>Flavobacteriales</taxon>
        <taxon>Weeksellaceae</taxon>
        <taxon>Chryseobacterium group</taxon>
        <taxon>Chryseobacterium</taxon>
    </lineage>
</organism>
<gene>
    <name evidence="4" type="ORF">DRF65_09455</name>
</gene>
<dbReference type="Proteomes" id="UP000256686">
    <property type="component" value="Unassembled WGS sequence"/>
</dbReference>
<evidence type="ECO:0000256" key="1">
    <source>
        <dbReference type="ARBA" id="ARBA00022729"/>
    </source>
</evidence>
<dbReference type="GO" id="GO:0004553">
    <property type="term" value="F:hydrolase activity, hydrolyzing O-glycosyl compounds"/>
    <property type="evidence" value="ECO:0007669"/>
    <property type="project" value="UniProtKB-ARBA"/>
</dbReference>
<dbReference type="RefSeq" id="WP_115970515.1">
    <property type="nucleotide sequence ID" value="NZ_QNVT01000007.1"/>
</dbReference>
<dbReference type="AlphaFoldDB" id="A0A3D9CB09"/>
<dbReference type="Pfam" id="PF00041">
    <property type="entry name" value="fn3"/>
    <property type="match status" value="1"/>
</dbReference>
<dbReference type="PROSITE" id="PS50853">
    <property type="entry name" value="FN3"/>
    <property type="match status" value="1"/>
</dbReference>
<accession>A0A3D9CB09</accession>
<evidence type="ECO:0000256" key="2">
    <source>
        <dbReference type="SAM" id="SignalP"/>
    </source>
</evidence>
<proteinExistence type="predicted"/>